<evidence type="ECO:0000256" key="6">
    <source>
        <dbReference type="SAM" id="SignalP"/>
    </source>
</evidence>
<dbReference type="InterPro" id="IPR002321">
    <property type="entry name" value="Cyt_c_II"/>
</dbReference>
<keyword evidence="6" id="KW-0732">Signal</keyword>
<evidence type="ECO:0000313" key="8">
    <source>
        <dbReference type="Proteomes" id="UP001399917"/>
    </source>
</evidence>
<dbReference type="InterPro" id="IPR012127">
    <property type="entry name" value="Cyt_c_prime"/>
</dbReference>
<keyword evidence="4" id="KW-0249">Electron transport</keyword>
<dbReference type="Proteomes" id="UP001399917">
    <property type="component" value="Unassembled WGS sequence"/>
</dbReference>
<reference evidence="8" key="1">
    <citation type="journal article" date="2019" name="Int. J. Syst. Evol. Microbiol.">
        <title>The Global Catalogue of Microorganisms (GCM) 10K type strain sequencing project: providing services to taxonomists for standard genome sequencing and annotation.</title>
        <authorList>
            <consortium name="The Broad Institute Genomics Platform"/>
            <consortium name="The Broad Institute Genome Sequencing Center for Infectious Disease"/>
            <person name="Wu L."/>
            <person name="Ma J."/>
        </authorList>
    </citation>
    <scope>NUCLEOTIDE SEQUENCE [LARGE SCALE GENOMIC DNA]</scope>
    <source>
        <strain evidence="8">JCM 17190</strain>
    </source>
</reference>
<accession>A0ABP7KH58</accession>
<evidence type="ECO:0000256" key="4">
    <source>
        <dbReference type="ARBA" id="ARBA00022982"/>
    </source>
</evidence>
<dbReference type="PIRSF" id="PIRSF000027">
    <property type="entry name" value="Cytc_c_prime"/>
    <property type="match status" value="1"/>
</dbReference>
<dbReference type="PRINTS" id="PR00608">
    <property type="entry name" value="CYTCHROMECII"/>
</dbReference>
<dbReference type="InterPro" id="IPR010980">
    <property type="entry name" value="Cyt_c/b562"/>
</dbReference>
<dbReference type="RefSeq" id="WP_344848236.1">
    <property type="nucleotide sequence ID" value="NZ_BAABDF010000007.1"/>
</dbReference>
<evidence type="ECO:0000256" key="1">
    <source>
        <dbReference type="ARBA" id="ARBA00022448"/>
    </source>
</evidence>
<keyword evidence="2" id="KW-0349">Heme</keyword>
<dbReference type="SUPFAM" id="SSF47175">
    <property type="entry name" value="Cytochromes"/>
    <property type="match status" value="1"/>
</dbReference>
<dbReference type="Gene3D" id="1.20.120.10">
    <property type="entry name" value="Cytochrome c/b562"/>
    <property type="match status" value="1"/>
</dbReference>
<keyword evidence="8" id="KW-1185">Reference proteome</keyword>
<protein>
    <submittedName>
        <fullName evidence="7">Cytochrome c</fullName>
    </submittedName>
</protein>
<dbReference type="PROSITE" id="PS51009">
    <property type="entry name" value="CYTCII"/>
    <property type="match status" value="1"/>
</dbReference>
<keyword evidence="3" id="KW-0479">Metal-binding</keyword>
<dbReference type="Pfam" id="PF01322">
    <property type="entry name" value="Cytochrom_C_2"/>
    <property type="match status" value="1"/>
</dbReference>
<evidence type="ECO:0000313" key="7">
    <source>
        <dbReference type="EMBL" id="GAA3877175.1"/>
    </source>
</evidence>
<proteinExistence type="predicted"/>
<dbReference type="EMBL" id="BAABDF010000007">
    <property type="protein sequence ID" value="GAA3877175.1"/>
    <property type="molecule type" value="Genomic_DNA"/>
</dbReference>
<keyword evidence="5" id="KW-0408">Iron</keyword>
<evidence type="ECO:0000256" key="5">
    <source>
        <dbReference type="ARBA" id="ARBA00023004"/>
    </source>
</evidence>
<organism evidence="7 8">
    <name type="scientific">Celeribacter arenosi</name>
    <dbReference type="NCBI Taxonomy" id="792649"/>
    <lineage>
        <taxon>Bacteria</taxon>
        <taxon>Pseudomonadati</taxon>
        <taxon>Pseudomonadota</taxon>
        <taxon>Alphaproteobacteria</taxon>
        <taxon>Rhodobacterales</taxon>
        <taxon>Roseobacteraceae</taxon>
        <taxon>Celeribacter</taxon>
    </lineage>
</organism>
<keyword evidence="1" id="KW-0813">Transport</keyword>
<gene>
    <name evidence="7" type="ORF">GCM10022404_28640</name>
</gene>
<evidence type="ECO:0000256" key="2">
    <source>
        <dbReference type="ARBA" id="ARBA00022617"/>
    </source>
</evidence>
<sequence length="155" mass="15628">MNMRFGLKLTAVALLAATTLTATAQDAAEGAVKARQAHMQLYAFNLGALGAMAKGAVEYDAEAATRAATNLATLAALDTRDFWLPGSAAGEVEGSRALPAMWSADSNAMVHAGNLRDATAALAASAGTDLASLQAGMGPVGGACSACHKAYRQAD</sequence>
<dbReference type="InterPro" id="IPR015984">
    <property type="entry name" value="Cyt_c_prime_subgr"/>
</dbReference>
<comment type="caution">
    <text evidence="7">The sequence shown here is derived from an EMBL/GenBank/DDBJ whole genome shotgun (WGS) entry which is preliminary data.</text>
</comment>
<name>A0ABP7KH58_9RHOB</name>
<feature type="chain" id="PRO_5046415471" evidence="6">
    <location>
        <begin position="25"/>
        <end position="155"/>
    </location>
</feature>
<evidence type="ECO:0000256" key="3">
    <source>
        <dbReference type="ARBA" id="ARBA00022723"/>
    </source>
</evidence>
<feature type="signal peptide" evidence="6">
    <location>
        <begin position="1"/>
        <end position="24"/>
    </location>
</feature>